<dbReference type="GO" id="GO:0016811">
    <property type="term" value="F:hydrolase activity, acting on carbon-nitrogen (but not peptide) bonds, in linear amides"/>
    <property type="evidence" value="ECO:0007669"/>
    <property type="project" value="InterPro"/>
</dbReference>
<keyword evidence="7" id="KW-0106">Calcium</keyword>
<dbReference type="EMBL" id="CP119906">
    <property type="protein sequence ID" value="WFD24740.1"/>
    <property type="molecule type" value="Genomic_DNA"/>
</dbReference>
<feature type="transmembrane region" description="Helical" evidence="9">
    <location>
        <begin position="238"/>
        <end position="261"/>
    </location>
</feature>
<evidence type="ECO:0000256" key="5">
    <source>
        <dbReference type="ARBA" id="ARBA00022989"/>
    </source>
</evidence>
<evidence type="ECO:0000256" key="7">
    <source>
        <dbReference type="PIRSR" id="PIRSR608901-1"/>
    </source>
</evidence>
<dbReference type="AlphaFoldDB" id="A0AAF0EHL9"/>
<evidence type="ECO:0008006" key="12">
    <source>
        <dbReference type="Google" id="ProtNLM"/>
    </source>
</evidence>
<comment type="similarity">
    <text evidence="2">Belongs to the alkaline ceramidase family.</text>
</comment>
<accession>A0AAF0EHL9</accession>
<feature type="binding site" evidence="8">
    <location>
        <position position="85"/>
    </location>
    <ligand>
        <name>Zn(2+)</name>
        <dbReference type="ChEBI" id="CHEBI:29105"/>
        <note>catalytic</note>
    </ligand>
</feature>
<evidence type="ECO:0000256" key="4">
    <source>
        <dbReference type="ARBA" id="ARBA00022801"/>
    </source>
</evidence>
<evidence type="ECO:0000256" key="2">
    <source>
        <dbReference type="ARBA" id="ARBA00009780"/>
    </source>
</evidence>
<comment type="cofactor">
    <cofactor evidence="8">
        <name>Zn(2+)</name>
        <dbReference type="ChEBI" id="CHEBI:29105"/>
    </cofactor>
</comment>
<feature type="transmembrane region" description="Helical" evidence="9">
    <location>
        <begin position="100"/>
        <end position="118"/>
    </location>
</feature>
<evidence type="ECO:0000313" key="10">
    <source>
        <dbReference type="EMBL" id="WFD24740.1"/>
    </source>
</evidence>
<dbReference type="GO" id="GO:0046872">
    <property type="term" value="F:metal ion binding"/>
    <property type="evidence" value="ECO:0007669"/>
    <property type="project" value="UniProtKB-KW"/>
</dbReference>
<protein>
    <recommendedName>
        <fullName evidence="12">Alkaline ceramidase 3</fullName>
    </recommendedName>
</protein>
<evidence type="ECO:0000256" key="8">
    <source>
        <dbReference type="PIRSR" id="PIRSR608901-2"/>
    </source>
</evidence>
<dbReference type="GO" id="GO:0005789">
    <property type="term" value="C:endoplasmic reticulum membrane"/>
    <property type="evidence" value="ECO:0007669"/>
    <property type="project" value="TreeGrafter"/>
</dbReference>
<feature type="binding site" evidence="7">
    <location>
        <position position="24"/>
    </location>
    <ligand>
        <name>Ca(2+)</name>
        <dbReference type="ChEBI" id="CHEBI:29108"/>
    </ligand>
</feature>
<dbReference type="GO" id="GO:0046514">
    <property type="term" value="P:ceramide catabolic process"/>
    <property type="evidence" value="ECO:0007669"/>
    <property type="project" value="TreeGrafter"/>
</dbReference>
<keyword evidence="6 9" id="KW-0472">Membrane</keyword>
<name>A0AAF0EHL9_9BASI</name>
<evidence type="ECO:0000256" key="9">
    <source>
        <dbReference type="SAM" id="Phobius"/>
    </source>
</evidence>
<dbReference type="Pfam" id="PF05875">
    <property type="entry name" value="Ceramidase"/>
    <property type="match status" value="1"/>
</dbReference>
<proteinExistence type="inferred from homology"/>
<dbReference type="PANTHER" id="PTHR46187">
    <property type="entry name" value="ALKALINE CERAMIDASE 3"/>
    <property type="match status" value="1"/>
</dbReference>
<evidence type="ECO:0000313" key="11">
    <source>
        <dbReference type="Proteomes" id="UP001214415"/>
    </source>
</evidence>
<feature type="binding site" evidence="8">
    <location>
        <position position="240"/>
    </location>
    <ligand>
        <name>Zn(2+)</name>
        <dbReference type="ChEBI" id="CHEBI:29105"/>
        <note>catalytic</note>
    </ligand>
</feature>
<feature type="transmembrane region" description="Helical" evidence="9">
    <location>
        <begin position="125"/>
        <end position="143"/>
    </location>
</feature>
<feature type="binding site" evidence="7">
    <location>
        <position position="26"/>
    </location>
    <ligand>
        <name>Ca(2+)</name>
        <dbReference type="ChEBI" id="CHEBI:29108"/>
    </ligand>
</feature>
<feature type="transmembrane region" description="Helical" evidence="9">
    <location>
        <begin position="68"/>
        <end position="88"/>
    </location>
</feature>
<keyword evidence="11" id="KW-1185">Reference proteome</keyword>
<keyword evidence="4" id="KW-0378">Hydrolase</keyword>
<feature type="binding site" evidence="8">
    <location>
        <position position="236"/>
    </location>
    <ligand>
        <name>Zn(2+)</name>
        <dbReference type="ChEBI" id="CHEBI:29105"/>
        <note>catalytic</note>
    </ligand>
</feature>
<keyword evidence="3 9" id="KW-0812">Transmembrane</keyword>
<gene>
    <name evidence="10" type="ORF">MEQU1_003444</name>
</gene>
<keyword evidence="8" id="KW-0862">Zinc</keyword>
<feature type="transmembrane region" description="Helical" evidence="9">
    <location>
        <begin position="149"/>
        <end position="171"/>
    </location>
</feature>
<comment type="subcellular location">
    <subcellularLocation>
        <location evidence="1">Membrane</location>
        <topology evidence="1">Multi-pass membrane protein</topology>
    </subcellularLocation>
</comment>
<reference evidence="10" key="1">
    <citation type="submission" date="2023-03" db="EMBL/GenBank/DDBJ databases">
        <title>Mating type loci evolution in Malassezia.</title>
        <authorList>
            <person name="Coelho M.A."/>
        </authorList>
    </citation>
    <scope>NUCLEOTIDE SEQUENCE</scope>
    <source>
        <strain evidence="10">CBS 12830</strain>
    </source>
</reference>
<dbReference type="InterPro" id="IPR008901">
    <property type="entry name" value="ACER"/>
</dbReference>
<evidence type="ECO:0000256" key="1">
    <source>
        <dbReference type="ARBA" id="ARBA00004141"/>
    </source>
</evidence>
<dbReference type="GO" id="GO:0046513">
    <property type="term" value="P:ceramide biosynthetic process"/>
    <property type="evidence" value="ECO:0007669"/>
    <property type="project" value="TreeGrafter"/>
</dbReference>
<dbReference type="Proteomes" id="UP001214415">
    <property type="component" value="Chromosome 7"/>
</dbReference>
<evidence type="ECO:0000256" key="3">
    <source>
        <dbReference type="ARBA" id="ARBA00022692"/>
    </source>
</evidence>
<keyword evidence="5 9" id="KW-1133">Transmembrane helix</keyword>
<dbReference type="PANTHER" id="PTHR46187:SF3">
    <property type="entry name" value="ALKALINE CERAMIDASE 3"/>
    <property type="match status" value="1"/>
</dbReference>
<feature type="binding site" evidence="7">
    <location>
        <position position="37"/>
    </location>
    <ligand>
        <name>Ca(2+)</name>
        <dbReference type="ChEBI" id="CHEBI:29108"/>
    </ligand>
</feature>
<feature type="transmembrane region" description="Helical" evidence="9">
    <location>
        <begin position="39"/>
        <end position="56"/>
    </location>
</feature>
<sequence length="303" mass="34960">MSWWPETEPIPEGVWGPVTSTLLWCERKYQWTKYMAEPVNTLTNLLFLSLSAYGMYRVSTERLAPRFYGCALGVGIVGFGSFLFHMTLKFEAQLLDELPMIWASSFMTWSMLDQTLFFGQKVNRFILPTIIVALVTWITVAYVTNGDPVFHQVAYASIMVVSILHAIYIMVHPRAPLNISDSSRRRRAEARYLEKTGTVLFLIGFGIWNLDNIFCGHLRAARDQIGYPLALLLEGHGWWHIFTGCGAYLLLLSCEIIAMTYMEHPDNFVVRYDWIPYVQRVRPYDPAHTLLREYQAQSQKKAH</sequence>
<keyword evidence="7" id="KW-0479">Metal-binding</keyword>
<feature type="transmembrane region" description="Helical" evidence="9">
    <location>
        <begin position="192"/>
        <end position="210"/>
    </location>
</feature>
<organism evidence="10 11">
    <name type="scientific">Malassezia equina</name>
    <dbReference type="NCBI Taxonomy" id="1381935"/>
    <lineage>
        <taxon>Eukaryota</taxon>
        <taxon>Fungi</taxon>
        <taxon>Dikarya</taxon>
        <taxon>Basidiomycota</taxon>
        <taxon>Ustilaginomycotina</taxon>
        <taxon>Malasseziomycetes</taxon>
        <taxon>Malasseziales</taxon>
        <taxon>Malasseziaceae</taxon>
        <taxon>Malassezia</taxon>
    </lineage>
</organism>
<evidence type="ECO:0000256" key="6">
    <source>
        <dbReference type="ARBA" id="ARBA00023136"/>
    </source>
</evidence>